<feature type="domain" description="Glycosyl transferase family 1" evidence="1">
    <location>
        <begin position="207"/>
        <end position="360"/>
    </location>
</feature>
<dbReference type="CDD" id="cd03801">
    <property type="entry name" value="GT4_PimA-like"/>
    <property type="match status" value="1"/>
</dbReference>
<keyword evidence="3" id="KW-1185">Reference proteome</keyword>
<dbReference type="InterPro" id="IPR001296">
    <property type="entry name" value="Glyco_trans_1"/>
</dbReference>
<evidence type="ECO:0000313" key="2">
    <source>
        <dbReference type="EMBL" id="CAI9084844.1"/>
    </source>
</evidence>
<organism evidence="2 3">
    <name type="scientific">Candidatus Methylacidiphilum fumarolicum</name>
    <dbReference type="NCBI Taxonomy" id="591154"/>
    <lineage>
        <taxon>Bacteria</taxon>
        <taxon>Pseudomonadati</taxon>
        <taxon>Verrucomicrobiota</taxon>
        <taxon>Methylacidiphilae</taxon>
        <taxon>Methylacidiphilales</taxon>
        <taxon>Methylacidiphilaceae</taxon>
        <taxon>Methylacidiphilum (ex Ratnadevi et al. 2023)</taxon>
    </lineage>
</organism>
<reference evidence="2" key="1">
    <citation type="submission" date="2023-03" db="EMBL/GenBank/DDBJ databases">
        <authorList>
            <person name="Cremers G."/>
            <person name="Picone N."/>
        </authorList>
    </citation>
    <scope>NUCLEOTIDE SEQUENCE</scope>
    <source>
        <strain evidence="2">Sample_alias</strain>
    </source>
</reference>
<proteinExistence type="predicted"/>
<gene>
    <name evidence="2" type="primary">rfaG</name>
    <name evidence="2" type="ORF">MFUM_0453</name>
</gene>
<accession>A0ABN8XC42</accession>
<dbReference type="Pfam" id="PF00534">
    <property type="entry name" value="Glycos_transf_1"/>
    <property type="match status" value="1"/>
</dbReference>
<name>A0ABN8XC42_9BACT</name>
<evidence type="ECO:0000259" key="1">
    <source>
        <dbReference type="Pfam" id="PF00534"/>
    </source>
</evidence>
<dbReference type="PANTHER" id="PTHR45947">
    <property type="entry name" value="SULFOQUINOVOSYL TRANSFERASE SQD2"/>
    <property type="match status" value="1"/>
</dbReference>
<dbReference type="SUPFAM" id="SSF53756">
    <property type="entry name" value="UDP-Glycosyltransferase/glycogen phosphorylase"/>
    <property type="match status" value="1"/>
</dbReference>
<dbReference type="EMBL" id="OX458932">
    <property type="protein sequence ID" value="CAI9084844.1"/>
    <property type="molecule type" value="Genomic_DNA"/>
</dbReference>
<dbReference type="PANTHER" id="PTHR45947:SF3">
    <property type="entry name" value="SULFOQUINOVOSYL TRANSFERASE SQD2"/>
    <property type="match status" value="1"/>
</dbReference>
<dbReference type="InterPro" id="IPR050194">
    <property type="entry name" value="Glycosyltransferase_grp1"/>
</dbReference>
<dbReference type="RefSeq" id="WP_009060252.1">
    <property type="nucleotide sequence ID" value="NZ_JAHXRZ010000003.1"/>
</dbReference>
<evidence type="ECO:0000313" key="3">
    <source>
        <dbReference type="Proteomes" id="UP001161497"/>
    </source>
</evidence>
<protein>
    <submittedName>
        <fullName evidence="2">Glycosyltransferase</fullName>
    </submittedName>
</protein>
<dbReference type="Gene3D" id="3.40.50.2000">
    <property type="entry name" value="Glycogen Phosphorylase B"/>
    <property type="match status" value="2"/>
</dbReference>
<sequence length="409" mass="47672">MSTPKVNIAVCGRFHYHNYVPFLAKEGILNFFYYSHRFDRKILSGGQGNEVNLWLKEYLIRIHHRLLSTHLLSFFAPFYNSLWEKQLLRHWKAAKLWHIMLHGSARDIIHKVCKEGSIVLGEAVNSHPHTLTSLLDEEHERLILPRQNHWWKKWMLDEIEQIDFLLAPSLWVKNSYVAHGFPTEKIFILPYGVDLKRFYPLSEDIEKQSSKKFKVLCVGQITPRKGQIDLLEAWKRLKLKNAELILLGSIDPLMKPILSQYKDCFTYMGFCSWDKVPYYFQQASVFVLPSIEDGFGCVISEAMASGLPVITTTNTGASDVVDEGINGYIIPIRSPEKLAEKLEILYKNQSLREEMSKNALEKARKLLNWEFYATSLIKKIYEPLFYMNKSKEKNINHSSTQKNLKLKRC</sequence>
<dbReference type="Proteomes" id="UP001161497">
    <property type="component" value="Chromosome"/>
</dbReference>